<sequence>MFVLVAVRRETSDPYEHAVALEKSSSTPCAVLVLGRAFWTPIDRRLELRAELRDRSRQSTGRSPRPVDVPIQQVLSNLRDIFPAVNVYRLTGEPDPEMPSYDHFLLVLVRKGTKYGKATLPQGPGFACLMSTLH</sequence>
<geneLocation type="plasmid" evidence="2">
    <name>prgalie4872c</name>
</geneLocation>
<proteinExistence type="predicted"/>
<protein>
    <submittedName>
        <fullName evidence="1">Uncharacterized protein</fullName>
    </submittedName>
</protein>
<evidence type="ECO:0000313" key="1">
    <source>
        <dbReference type="EMBL" id="APO70199.1"/>
    </source>
</evidence>
<evidence type="ECO:0000313" key="2">
    <source>
        <dbReference type="Proteomes" id="UP000184749"/>
    </source>
</evidence>
<dbReference type="AlphaFoldDB" id="A0A1L5NQT2"/>
<gene>
    <name evidence="1" type="ORF">IE4872_PC00169</name>
</gene>
<organism evidence="1 2">
    <name type="scientific">Rhizobium gallicum</name>
    <dbReference type="NCBI Taxonomy" id="56730"/>
    <lineage>
        <taxon>Bacteria</taxon>
        <taxon>Pseudomonadati</taxon>
        <taxon>Pseudomonadota</taxon>
        <taxon>Alphaproteobacteria</taxon>
        <taxon>Hyphomicrobiales</taxon>
        <taxon>Rhizobiaceae</taxon>
        <taxon>Rhizobium/Agrobacterium group</taxon>
        <taxon>Rhizobium</taxon>
    </lineage>
</organism>
<accession>A0A1L5NQT2</accession>
<name>A0A1L5NQT2_9HYPH</name>
<dbReference type="Proteomes" id="UP000184749">
    <property type="component" value="Plasmid pRgalIE4872c"/>
</dbReference>
<keyword evidence="1" id="KW-0614">Plasmid</keyword>
<reference evidence="1 2" key="1">
    <citation type="submission" date="2016-09" db="EMBL/GenBank/DDBJ databases">
        <title>The complete genome sequences of Rhizobium gallicum, symbiovars gallicum and phaseoli, symbionts associated to common bean (Phaseolus vulgaris).</title>
        <authorList>
            <person name="Bustos P."/>
            <person name="Santamaria R.I."/>
            <person name="Perez-Carrascal O.M."/>
            <person name="Juarez S."/>
            <person name="Lozano L."/>
            <person name="Martinez-Flores I."/>
            <person name="Martinez-Romero E."/>
            <person name="Cevallos M."/>
            <person name="Romero D."/>
            <person name="Davila G."/>
            <person name="Gonzalez V."/>
        </authorList>
    </citation>
    <scope>NUCLEOTIDE SEQUENCE [LARGE SCALE GENOMIC DNA]</scope>
    <source>
        <strain evidence="1 2">IE4872</strain>
        <plasmid evidence="2">prgalie4872c</plasmid>
    </source>
</reference>
<dbReference type="EMBL" id="CP017104">
    <property type="protein sequence ID" value="APO70199.1"/>
    <property type="molecule type" value="Genomic_DNA"/>
</dbReference>